<name>A0A6B3ND72_9CYAN</name>
<dbReference type="PANTHER" id="PTHR45527:SF14">
    <property type="entry name" value="PLIPASTATIN SYNTHASE SUBUNIT B"/>
    <property type="match status" value="1"/>
</dbReference>
<organism evidence="6">
    <name type="scientific">Symploca sp. SIO1C4</name>
    <dbReference type="NCBI Taxonomy" id="2607765"/>
    <lineage>
        <taxon>Bacteria</taxon>
        <taxon>Bacillati</taxon>
        <taxon>Cyanobacteriota</taxon>
        <taxon>Cyanophyceae</taxon>
        <taxon>Coleofasciculales</taxon>
        <taxon>Coleofasciculaceae</taxon>
        <taxon>Symploca</taxon>
    </lineage>
</organism>
<feature type="domain" description="Carrier" evidence="5">
    <location>
        <begin position="153"/>
        <end position="228"/>
    </location>
</feature>
<evidence type="ECO:0000259" key="5">
    <source>
        <dbReference type="PROSITE" id="PS50075"/>
    </source>
</evidence>
<dbReference type="InterPro" id="IPR000873">
    <property type="entry name" value="AMP-dep_synth/lig_dom"/>
</dbReference>
<dbReference type="FunFam" id="3.40.50.12780:FF:000012">
    <property type="entry name" value="Non-ribosomal peptide synthetase"/>
    <property type="match status" value="1"/>
</dbReference>
<dbReference type="Pfam" id="PF00668">
    <property type="entry name" value="Condensation"/>
    <property type="match status" value="1"/>
</dbReference>
<feature type="non-terminal residue" evidence="6">
    <location>
        <position position="1"/>
    </location>
</feature>
<dbReference type="GO" id="GO:0003824">
    <property type="term" value="F:catalytic activity"/>
    <property type="evidence" value="ECO:0007669"/>
    <property type="project" value="InterPro"/>
</dbReference>
<dbReference type="Gene3D" id="3.30.559.30">
    <property type="entry name" value="Nonribosomal peptide synthetase, condensation domain"/>
    <property type="match status" value="1"/>
</dbReference>
<dbReference type="InterPro" id="IPR045851">
    <property type="entry name" value="AMP-bd_C_sf"/>
</dbReference>
<dbReference type="Gene3D" id="2.30.38.10">
    <property type="entry name" value="Luciferase, Domain 3"/>
    <property type="match status" value="2"/>
</dbReference>
<dbReference type="PROSITE" id="PS00455">
    <property type="entry name" value="AMP_BINDING"/>
    <property type="match status" value="1"/>
</dbReference>
<dbReference type="NCBIfam" id="TIGR01733">
    <property type="entry name" value="AA-adenyl-dom"/>
    <property type="match status" value="1"/>
</dbReference>
<dbReference type="InterPro" id="IPR020845">
    <property type="entry name" value="AMP-binding_CS"/>
</dbReference>
<dbReference type="SUPFAM" id="SSF52777">
    <property type="entry name" value="CoA-dependent acyltransferases"/>
    <property type="match status" value="2"/>
</dbReference>
<dbReference type="Pfam" id="PF13193">
    <property type="entry name" value="AMP-binding_C"/>
    <property type="match status" value="2"/>
</dbReference>
<comment type="cofactor">
    <cofactor evidence="1">
        <name>pantetheine 4'-phosphate</name>
        <dbReference type="ChEBI" id="CHEBI:47942"/>
    </cofactor>
</comment>
<dbReference type="Gene3D" id="3.40.50.980">
    <property type="match status" value="2"/>
</dbReference>
<gene>
    <name evidence="6" type="ORF">F6J89_18420</name>
</gene>
<dbReference type="GO" id="GO:0005829">
    <property type="term" value="C:cytosol"/>
    <property type="evidence" value="ECO:0007669"/>
    <property type="project" value="TreeGrafter"/>
</dbReference>
<comment type="similarity">
    <text evidence="2">Belongs to the ATP-dependent AMP-binding enzyme family.</text>
</comment>
<evidence type="ECO:0000256" key="1">
    <source>
        <dbReference type="ARBA" id="ARBA00001957"/>
    </source>
</evidence>
<comment type="caution">
    <text evidence="6">The sequence shown here is derived from an EMBL/GenBank/DDBJ whole genome shotgun (WGS) entry which is preliminary data.</text>
</comment>
<dbReference type="SMART" id="SM00823">
    <property type="entry name" value="PKS_PP"/>
    <property type="match status" value="2"/>
</dbReference>
<accession>A0A6B3ND72</accession>
<evidence type="ECO:0000313" key="6">
    <source>
        <dbReference type="EMBL" id="NER29540.1"/>
    </source>
</evidence>
<dbReference type="Gene3D" id="3.40.50.1820">
    <property type="entry name" value="alpha/beta hydrolase"/>
    <property type="match status" value="1"/>
</dbReference>
<evidence type="ECO:0000256" key="4">
    <source>
        <dbReference type="ARBA" id="ARBA00022553"/>
    </source>
</evidence>
<dbReference type="FunFam" id="2.30.38.10:FF:000001">
    <property type="entry name" value="Non-ribosomal peptide synthetase PvdI"/>
    <property type="match status" value="1"/>
</dbReference>
<dbReference type="InterPro" id="IPR025110">
    <property type="entry name" value="AMP-bd_C"/>
</dbReference>
<dbReference type="FunFam" id="1.10.1200.10:FF:000005">
    <property type="entry name" value="Nonribosomal peptide synthetase 1"/>
    <property type="match status" value="2"/>
</dbReference>
<evidence type="ECO:0000256" key="3">
    <source>
        <dbReference type="ARBA" id="ARBA00022450"/>
    </source>
</evidence>
<dbReference type="PROSITE" id="PS50075">
    <property type="entry name" value="CARRIER"/>
    <property type="match status" value="2"/>
</dbReference>
<dbReference type="PANTHER" id="PTHR45527">
    <property type="entry name" value="NONRIBOSOMAL PEPTIDE SYNTHETASE"/>
    <property type="match status" value="1"/>
</dbReference>
<dbReference type="SUPFAM" id="SSF47336">
    <property type="entry name" value="ACP-like"/>
    <property type="match status" value="2"/>
</dbReference>
<feature type="domain" description="Carrier" evidence="5">
    <location>
        <begin position="1222"/>
        <end position="1297"/>
    </location>
</feature>
<dbReference type="GO" id="GO:0008610">
    <property type="term" value="P:lipid biosynthetic process"/>
    <property type="evidence" value="ECO:0007669"/>
    <property type="project" value="UniProtKB-ARBA"/>
</dbReference>
<dbReference type="Gene3D" id="1.10.1200.10">
    <property type="entry name" value="ACP-like"/>
    <property type="match status" value="1"/>
</dbReference>
<dbReference type="InterPro" id="IPR020806">
    <property type="entry name" value="PKS_PP-bd"/>
</dbReference>
<sequence>PQLTKEKFIANPFSNNPDARLYKTGDLVRYLPDGNIEYLGRIDNQVKIRGFRIELGEIETVLSQHSELQASCVIAREDIPGNKLLVAYIVPYPQIRTKISQLRQFLEAKLPAYMVPNAFVLLESLPLTPNGKVNRRALPAPDLESELTHQYVAPCTPTEEMLAQIWGQVLKIEQVGINDNFFSLGGHSLLATQLVSRIRNTFRLELPLRSLFNSPTVAELANLIGQLQQQNLGVTFPPLLARANDTKLPLSYSQQRLWFLDQFQPNSALYNIPIALRLVGTLNITVLEQSLQAIIKRHEVLRTNLISVDGQATQIIHPEISWTLSVVELTNLSTKEQEATAQQLAQQQAIQPFELEKKSLIKATLIVLSETEHILCVCMHHIVSDGWSTGVLLAELTQIYNGYIQRQPCVLNALPIQYADFAIWQRQWLQGDVLESQLSYWKEQLEDAPNLLSLPTDRPRPAVQTFRGRHQEFTLCAQLTSQLTKLSQEQSVTLFMVLLTAFEILLYRYSGQKDLLVGTPIANRNQSEIEGLIGFFVNTLVLRTQIEGNPSFKELLTQVREIAMAAYSHQDLPFEMLVEALQPERDLSYTPLFQVMFSLDNEILSQLNLMGLTLSPLRVESQTSKFDLTLSMENRADGLVGVWEYSTDLFDASTIERMTSHFVRLLEGIVSNPQQQIWQLPLLSEAEKHLLLVKPNQTQIDYPQHQCIHQLFEEQVERTPNAIAVVFENQQLTYHQLNYRANQLAHYLQSLGVGADVMVGLCVERSLNMIVGILGILKAGGAYVPIDPDYPSERLHFILEDAQLSIILTQQQFVESIANNQGQVICLDTNWETIAQHSHSNLKSTATANNLAYIIYTSGSTGKPKGVLVNHSNVVRLFAAIDDWYNFNSQDVWTLFHSYAFDFSVWEMWGALLYGGKLVVVPYLVTRSPESFYQLLSQEKVTILNQTPSAFRQLIQAEESIATTKNLDLRLVIFGGEALELNSLRPWFERHGDQKPQLVNMYGITETTVHVTYRPLSLADLDGTASVIGRPIQDLQVYLLDPYLQPVPMGVPGEMYVGGAGVTRGYLHRSELTAERFISNPFVDNPQARLYKTGDLARYLTNGELEYLGRIDNQIKIRGFRIELGEIEALVSQHPEVWESVVMMREDEPGDKRLVAYAVPQSESSPTTAQLRQFLEAKLPAYMVPNAFVILESLPLTANGKINRRALPAPDVNSDRQNQYVAPRTPTEKILAQIWGQVLKVEQVSIEDNFFELGGHSLLATQLVSRIRDAFQVELPLQKLFGSAKVAQLAHCIEQLQQQNSEQKVRRILPRRRKPSNTS</sequence>
<dbReference type="InterPro" id="IPR023213">
    <property type="entry name" value="CAT-like_dom_sf"/>
</dbReference>
<dbReference type="InterPro" id="IPR036736">
    <property type="entry name" value="ACP-like_sf"/>
</dbReference>
<dbReference type="EMBL" id="JAAHFQ010000385">
    <property type="protein sequence ID" value="NER29540.1"/>
    <property type="molecule type" value="Genomic_DNA"/>
</dbReference>
<dbReference type="GO" id="GO:0043041">
    <property type="term" value="P:amino acid activation for nonribosomal peptide biosynthetic process"/>
    <property type="evidence" value="ECO:0007669"/>
    <property type="project" value="TreeGrafter"/>
</dbReference>
<dbReference type="InterPro" id="IPR009081">
    <property type="entry name" value="PP-bd_ACP"/>
</dbReference>
<dbReference type="InterPro" id="IPR010071">
    <property type="entry name" value="AA_adenyl_dom"/>
</dbReference>
<dbReference type="SUPFAM" id="SSF56801">
    <property type="entry name" value="Acetyl-CoA synthetase-like"/>
    <property type="match status" value="2"/>
</dbReference>
<evidence type="ECO:0000256" key="2">
    <source>
        <dbReference type="ARBA" id="ARBA00006432"/>
    </source>
</evidence>
<dbReference type="InterPro" id="IPR006162">
    <property type="entry name" value="Ppantetheine_attach_site"/>
</dbReference>
<protein>
    <submittedName>
        <fullName evidence="6">Amino acid adenylation domain-containing protein</fullName>
    </submittedName>
</protein>
<dbReference type="PROSITE" id="PS00012">
    <property type="entry name" value="PHOSPHOPANTETHEINE"/>
    <property type="match status" value="2"/>
</dbReference>
<dbReference type="FunFam" id="3.40.50.980:FF:000001">
    <property type="entry name" value="Non-ribosomal peptide synthetase"/>
    <property type="match status" value="1"/>
</dbReference>
<proteinExistence type="inferred from homology"/>
<dbReference type="Pfam" id="PF00501">
    <property type="entry name" value="AMP-binding"/>
    <property type="match status" value="1"/>
</dbReference>
<keyword evidence="3" id="KW-0596">Phosphopantetheine</keyword>
<dbReference type="FunFam" id="3.40.50.980:FF:000002">
    <property type="entry name" value="Enterobactin synthetase component F"/>
    <property type="match status" value="1"/>
</dbReference>
<dbReference type="Gene3D" id="3.30.559.10">
    <property type="entry name" value="Chloramphenicol acetyltransferase-like domain"/>
    <property type="match status" value="1"/>
</dbReference>
<dbReference type="CDD" id="cd19531">
    <property type="entry name" value="LCL_NRPS-like"/>
    <property type="match status" value="1"/>
</dbReference>
<dbReference type="InterPro" id="IPR029058">
    <property type="entry name" value="AB_hydrolase_fold"/>
</dbReference>
<dbReference type="Gene3D" id="3.30.300.30">
    <property type="match status" value="2"/>
</dbReference>
<dbReference type="Pfam" id="PF00550">
    <property type="entry name" value="PP-binding"/>
    <property type="match status" value="2"/>
</dbReference>
<dbReference type="FunFam" id="3.30.300.30:FF:000010">
    <property type="entry name" value="Enterobactin synthetase component F"/>
    <property type="match status" value="2"/>
</dbReference>
<dbReference type="GO" id="GO:0044550">
    <property type="term" value="P:secondary metabolite biosynthetic process"/>
    <property type="evidence" value="ECO:0007669"/>
    <property type="project" value="UniProtKB-ARBA"/>
</dbReference>
<dbReference type="CDD" id="cd17643">
    <property type="entry name" value="A_NRPS_Cytc1-like"/>
    <property type="match status" value="1"/>
</dbReference>
<reference evidence="6" key="1">
    <citation type="submission" date="2019-11" db="EMBL/GenBank/DDBJ databases">
        <title>Genomic insights into an expanded diversity of filamentous marine cyanobacteria reveals the extraordinary biosynthetic potential of Moorea and Okeania.</title>
        <authorList>
            <person name="Ferreira Leao T."/>
            <person name="Wang M."/>
            <person name="Moss N."/>
            <person name="Da Silva R."/>
            <person name="Sanders J."/>
            <person name="Nurk S."/>
            <person name="Gurevich A."/>
            <person name="Humphrey G."/>
            <person name="Reher R."/>
            <person name="Zhu Q."/>
            <person name="Belda-Ferre P."/>
            <person name="Glukhov E."/>
            <person name="Rex R."/>
            <person name="Dorrestein P.C."/>
            <person name="Knight R."/>
            <person name="Pevzner P."/>
            <person name="Gerwick W.H."/>
            <person name="Gerwick L."/>
        </authorList>
    </citation>
    <scope>NUCLEOTIDE SEQUENCE</scope>
    <source>
        <strain evidence="6">SIO1C4</strain>
    </source>
</reference>
<dbReference type="GO" id="GO:0031177">
    <property type="term" value="F:phosphopantetheine binding"/>
    <property type="evidence" value="ECO:0007669"/>
    <property type="project" value="InterPro"/>
</dbReference>
<keyword evidence="4" id="KW-0597">Phosphoprotein</keyword>
<dbReference type="InterPro" id="IPR001242">
    <property type="entry name" value="Condensation_dom"/>
</dbReference>
<dbReference type="FunFam" id="3.30.559.10:FF:000012">
    <property type="entry name" value="Non-ribosomal peptide synthetase"/>
    <property type="match status" value="1"/>
</dbReference>